<evidence type="ECO:0000256" key="5">
    <source>
        <dbReference type="SAM" id="MobiDB-lite"/>
    </source>
</evidence>
<evidence type="ECO:0000256" key="3">
    <source>
        <dbReference type="ARBA" id="ARBA00022827"/>
    </source>
</evidence>
<dbReference type="PANTHER" id="PTHR43624:SF2">
    <property type="entry name" value="ELECTRON TRANSFER FLAVOPROTEIN-QUINONE OXIDOREDUCTASE YDIS-RELATED"/>
    <property type="match status" value="1"/>
</dbReference>
<dbReference type="EMBL" id="CP029288">
    <property type="protein sequence ID" value="AWR98065.1"/>
    <property type="molecule type" value="Genomic_DNA"/>
</dbReference>
<dbReference type="PANTHER" id="PTHR43624">
    <property type="entry name" value="ELECTRON TRANSFER FLAVOPROTEIN-QUINONE OXIDOREDUCTASE YDIS-RELATED"/>
    <property type="match status" value="1"/>
</dbReference>
<gene>
    <name evidence="7" type="ORF">DFR86_11320</name>
</gene>
<dbReference type="PRINTS" id="PR00411">
    <property type="entry name" value="PNDRDTASEI"/>
</dbReference>
<organism evidence="7 8">
    <name type="scientific">Acidianus sulfidivorans JP7</name>
    <dbReference type="NCBI Taxonomy" id="619593"/>
    <lineage>
        <taxon>Archaea</taxon>
        <taxon>Thermoproteota</taxon>
        <taxon>Thermoprotei</taxon>
        <taxon>Sulfolobales</taxon>
        <taxon>Sulfolobaceae</taxon>
        <taxon>Acidianus</taxon>
    </lineage>
</organism>
<dbReference type="Pfam" id="PF00890">
    <property type="entry name" value="FAD_binding_2"/>
    <property type="match status" value="1"/>
</dbReference>
<name>A0A2U9IPX6_9CREN</name>
<dbReference type="InterPro" id="IPR036188">
    <property type="entry name" value="FAD/NAD-bd_sf"/>
</dbReference>
<dbReference type="GO" id="GO:0016491">
    <property type="term" value="F:oxidoreductase activity"/>
    <property type="evidence" value="ECO:0007669"/>
    <property type="project" value="UniProtKB-KW"/>
</dbReference>
<dbReference type="KEGG" id="asul:DFR86_11320"/>
<accession>A0A2U9IPX6</accession>
<dbReference type="SUPFAM" id="SSF54373">
    <property type="entry name" value="FAD-linked reductases, C-terminal domain"/>
    <property type="match status" value="1"/>
</dbReference>
<dbReference type="RefSeq" id="WP_110380955.1">
    <property type="nucleotide sequence ID" value="NZ_CP029288.2"/>
</dbReference>
<dbReference type="Gene3D" id="3.50.50.60">
    <property type="entry name" value="FAD/NAD(P)-binding domain"/>
    <property type="match status" value="1"/>
</dbReference>
<sequence>MKFDVIVIGAGPAGSAASLIASKAGLKVITLERGPEPGSKNVSGAMVRLSEIAKVFDINGLPIEREVKKIKLILSSESNVSVESSPIAKLATISRLKFDKFLWQQAENNKALLIPKTTALGIEKVVGEGRRESSSDDDEEEESASYKVITDRGEIEGDKIILAEGVNALLSMNIGLRRELSPENTVQAVKEVYSLNKEEVSKRLNLSSDEGLAWRVISNKPIPYAGFLYTYKDSISVGVGIPMQELIERKIRPYEILEDFEKDFGINEIVKGSSLREYSAKIIPEDGFPKWKPCKDGIYAVGDSMGLINPFTFNGIGPAIISGSIAGNAAVNSWDCQKFSSELYNTREIKEIVKIRELEKEMLGKGYMSLYNSMITDIIQSWISGDLSEISQYKSYFPTMIKHLLMLWGSLL</sequence>
<evidence type="ECO:0000259" key="6">
    <source>
        <dbReference type="Pfam" id="PF00890"/>
    </source>
</evidence>
<protein>
    <submittedName>
        <fullName evidence="7">FAD-dependent oxidoreductase</fullName>
    </submittedName>
</protein>
<keyword evidence="3" id="KW-0274">FAD</keyword>
<feature type="compositionally biased region" description="Basic and acidic residues" evidence="5">
    <location>
        <begin position="125"/>
        <end position="134"/>
    </location>
</feature>
<dbReference type="SUPFAM" id="SSF51905">
    <property type="entry name" value="FAD/NAD(P)-binding domain"/>
    <property type="match status" value="1"/>
</dbReference>
<dbReference type="PRINTS" id="PR00368">
    <property type="entry name" value="FADPNR"/>
</dbReference>
<keyword evidence="2" id="KW-0285">Flavoprotein</keyword>
<evidence type="ECO:0000313" key="8">
    <source>
        <dbReference type="Proteomes" id="UP000248410"/>
    </source>
</evidence>
<evidence type="ECO:0000313" key="7">
    <source>
        <dbReference type="EMBL" id="AWR98065.1"/>
    </source>
</evidence>
<evidence type="ECO:0000256" key="2">
    <source>
        <dbReference type="ARBA" id="ARBA00022630"/>
    </source>
</evidence>
<evidence type="ECO:0000256" key="1">
    <source>
        <dbReference type="ARBA" id="ARBA00001974"/>
    </source>
</evidence>
<reference evidence="7 8" key="1">
    <citation type="submission" date="2018-05" db="EMBL/GenBank/DDBJ databases">
        <title>Complete Genome Sequences of Extremely Thermoacidophilic, Metal-Mobilizing Type-Strain Members of the Archaeal Family Sulfolobaceae: Acidianus brierleyi DSM-1651T, Acidianus sulfidivorans DSM-18786T, Metallosphaera hakonensis DSM-7519T, and Metallosphaera prunae DSM-10039T.</title>
        <authorList>
            <person name="Counts J.A."/>
            <person name="Kelly R.M."/>
        </authorList>
    </citation>
    <scope>NUCLEOTIDE SEQUENCE [LARGE SCALE GENOMIC DNA]</scope>
    <source>
        <strain evidence="7 8">JP7</strain>
    </source>
</reference>
<dbReference type="AlphaFoldDB" id="A0A2U9IPX6"/>
<proteinExistence type="predicted"/>
<dbReference type="GeneID" id="36838567"/>
<dbReference type="InterPro" id="IPR003953">
    <property type="entry name" value="FAD-dep_OxRdtase_2_FAD-bd"/>
</dbReference>
<feature type="region of interest" description="Disordered" evidence="5">
    <location>
        <begin position="125"/>
        <end position="145"/>
    </location>
</feature>
<dbReference type="OrthoDB" id="7950at2157"/>
<comment type="cofactor">
    <cofactor evidence="1">
        <name>FAD</name>
        <dbReference type="ChEBI" id="CHEBI:57692"/>
    </cofactor>
</comment>
<dbReference type="InterPro" id="IPR039651">
    <property type="entry name" value="FixC-like"/>
</dbReference>
<dbReference type="Proteomes" id="UP000248410">
    <property type="component" value="Chromosome"/>
</dbReference>
<evidence type="ECO:0000256" key="4">
    <source>
        <dbReference type="ARBA" id="ARBA00023002"/>
    </source>
</evidence>
<keyword evidence="4" id="KW-0560">Oxidoreductase</keyword>
<feature type="domain" description="FAD-dependent oxidoreductase 2 FAD-binding" evidence="6">
    <location>
        <begin position="4"/>
        <end position="39"/>
    </location>
</feature>
<keyword evidence="8" id="KW-1185">Reference proteome</keyword>